<feature type="compositionally biased region" description="Polar residues" evidence="1">
    <location>
        <begin position="128"/>
        <end position="150"/>
    </location>
</feature>
<dbReference type="InParanoid" id="A0A066WE81"/>
<protein>
    <submittedName>
        <fullName evidence="2">Uncharacterized protein</fullName>
    </submittedName>
</protein>
<sequence>MNVVPRQPRMGWDGMNAWMGGWGVVGRHLIHWCSQLSFALLPIRCWERSAEDDAFRGTAAVCIRRHSFRQTVPPTGALSASGEDRGGGGVSKGPPSTQTTVNLLLRSPPESGYVEQQHRAGPSGNRKLASQQARQSALHTRSPSRESVTMPSTSMCFVSALMARSAAFLDVDASHFDDGTGYVAAVIAQD</sequence>
<dbReference type="HOGENOM" id="CLU_1428911_0_0_1"/>
<gene>
    <name evidence="2" type="ORF">K437DRAFT_25653</name>
</gene>
<feature type="region of interest" description="Disordered" evidence="1">
    <location>
        <begin position="73"/>
        <end position="98"/>
    </location>
</feature>
<dbReference type="AlphaFoldDB" id="A0A066WE81"/>
<comment type="caution">
    <text evidence="2">The sequence shown here is derived from an EMBL/GenBank/DDBJ whole genome shotgun (WGS) entry which is preliminary data.</text>
</comment>
<evidence type="ECO:0000256" key="1">
    <source>
        <dbReference type="SAM" id="MobiDB-lite"/>
    </source>
</evidence>
<organism evidence="2 3">
    <name type="scientific">Tilletiaria anomala (strain ATCC 24038 / CBS 436.72 / UBC 951)</name>
    <dbReference type="NCBI Taxonomy" id="1037660"/>
    <lineage>
        <taxon>Eukaryota</taxon>
        <taxon>Fungi</taxon>
        <taxon>Dikarya</taxon>
        <taxon>Basidiomycota</taxon>
        <taxon>Ustilaginomycotina</taxon>
        <taxon>Exobasidiomycetes</taxon>
        <taxon>Georgefischeriales</taxon>
        <taxon>Tilletiariaceae</taxon>
        <taxon>Tilletiaria</taxon>
    </lineage>
</organism>
<feature type="region of interest" description="Disordered" evidence="1">
    <location>
        <begin position="111"/>
        <end position="150"/>
    </location>
</feature>
<proteinExistence type="predicted"/>
<dbReference type="RefSeq" id="XP_013245056.1">
    <property type="nucleotide sequence ID" value="XM_013389602.1"/>
</dbReference>
<evidence type="ECO:0000313" key="3">
    <source>
        <dbReference type="Proteomes" id="UP000027361"/>
    </source>
</evidence>
<keyword evidence="3" id="KW-1185">Reference proteome</keyword>
<dbReference type="GeneID" id="25264447"/>
<evidence type="ECO:0000313" key="2">
    <source>
        <dbReference type="EMBL" id="KDN52262.1"/>
    </source>
</evidence>
<dbReference type="EMBL" id="JMSN01000012">
    <property type="protein sequence ID" value="KDN52262.1"/>
    <property type="molecule type" value="Genomic_DNA"/>
</dbReference>
<name>A0A066WE81_TILAU</name>
<dbReference type="Proteomes" id="UP000027361">
    <property type="component" value="Unassembled WGS sequence"/>
</dbReference>
<accession>A0A066WE81</accession>
<reference evidence="2 3" key="1">
    <citation type="submission" date="2014-05" db="EMBL/GenBank/DDBJ databases">
        <title>Draft genome sequence of a rare smut relative, Tilletiaria anomala UBC 951.</title>
        <authorList>
            <consortium name="DOE Joint Genome Institute"/>
            <person name="Toome M."/>
            <person name="Kuo A."/>
            <person name="Henrissat B."/>
            <person name="Lipzen A."/>
            <person name="Tritt A."/>
            <person name="Yoshinaga Y."/>
            <person name="Zane M."/>
            <person name="Barry K."/>
            <person name="Grigoriev I.V."/>
            <person name="Spatafora J.W."/>
            <person name="Aimea M.C."/>
        </authorList>
    </citation>
    <scope>NUCLEOTIDE SEQUENCE [LARGE SCALE GENOMIC DNA]</scope>
    <source>
        <strain evidence="2 3">UBC 951</strain>
    </source>
</reference>